<dbReference type="Pfam" id="PF08241">
    <property type="entry name" value="Methyltransf_11"/>
    <property type="match status" value="1"/>
</dbReference>
<dbReference type="Proteomes" id="UP000321933">
    <property type="component" value="Unassembled WGS sequence"/>
</dbReference>
<dbReference type="EMBL" id="VRYZ01000009">
    <property type="protein sequence ID" value="TXS89439.1"/>
    <property type="molecule type" value="Genomic_DNA"/>
</dbReference>
<proteinExistence type="predicted"/>
<dbReference type="SUPFAM" id="SSF53335">
    <property type="entry name" value="S-adenosyl-L-methionine-dependent methyltransferases"/>
    <property type="match status" value="1"/>
</dbReference>
<evidence type="ECO:0000313" key="3">
    <source>
        <dbReference type="Proteomes" id="UP000321933"/>
    </source>
</evidence>
<keyword evidence="2" id="KW-0489">Methyltransferase</keyword>
<dbReference type="InterPro" id="IPR013216">
    <property type="entry name" value="Methyltransf_11"/>
</dbReference>
<comment type="caution">
    <text evidence="2">The sequence shown here is derived from an EMBL/GenBank/DDBJ whole genome shotgun (WGS) entry which is preliminary data.</text>
</comment>
<dbReference type="InterPro" id="IPR029063">
    <property type="entry name" value="SAM-dependent_MTases_sf"/>
</dbReference>
<evidence type="ECO:0000313" key="2">
    <source>
        <dbReference type="EMBL" id="TXS89439.1"/>
    </source>
</evidence>
<dbReference type="InterPro" id="IPR050508">
    <property type="entry name" value="Methyltransf_Superfamily"/>
</dbReference>
<dbReference type="CDD" id="cd02440">
    <property type="entry name" value="AdoMet_MTases"/>
    <property type="match status" value="1"/>
</dbReference>
<protein>
    <submittedName>
        <fullName evidence="2">Methyltransferase domain-containing protein</fullName>
    </submittedName>
</protein>
<sequence>MTETDQLQRLLAAVDKPYALLDRAYLPLDQAQVKRTRCLQWIPLEAQRRGGKYAYAEWAHVVGIFQGLLHAHLPVAVDAPRVLDVGCGSGLMAIACEPFVAGGGHYTGLDVSGSQIEFCRNHYPRQGFEFVLHEAGNPFYSPERQAGPLPWAQADASVDMVTAVSVWTHFREQDARFYLSEVARVLRPGGRALITVFLLDDAYAARPDSAGSSRFHGTPTERWCFDQPEGESGGWFYPAWADVPEQAIGVTRAALDALLAESGLRQLAFYPGNWKERPGAFFQDVLVLEKHHD</sequence>
<name>A0A5C8ZPB3_9GAMM</name>
<dbReference type="GO" id="GO:0032259">
    <property type="term" value="P:methylation"/>
    <property type="evidence" value="ECO:0007669"/>
    <property type="project" value="UniProtKB-KW"/>
</dbReference>
<dbReference type="OrthoDB" id="9760689at2"/>
<reference evidence="2 3" key="1">
    <citation type="submission" date="2019-08" db="EMBL/GenBank/DDBJ databases">
        <title>Parahaliea maris sp. nov., isolated from the surface seawater.</title>
        <authorList>
            <person name="Liu Y."/>
        </authorList>
    </citation>
    <scope>NUCLEOTIDE SEQUENCE [LARGE SCALE GENOMIC DNA]</scope>
    <source>
        <strain evidence="2 3">S2-26</strain>
    </source>
</reference>
<dbReference type="GO" id="GO:0008757">
    <property type="term" value="F:S-adenosylmethionine-dependent methyltransferase activity"/>
    <property type="evidence" value="ECO:0007669"/>
    <property type="project" value="InterPro"/>
</dbReference>
<dbReference type="RefSeq" id="WP_148065800.1">
    <property type="nucleotide sequence ID" value="NZ_VRYZ01000009.1"/>
</dbReference>
<accession>A0A5C8ZPB3</accession>
<feature type="domain" description="Methyltransferase type 11" evidence="1">
    <location>
        <begin position="83"/>
        <end position="194"/>
    </location>
</feature>
<dbReference type="Gene3D" id="3.40.50.150">
    <property type="entry name" value="Vaccinia Virus protein VP39"/>
    <property type="match status" value="1"/>
</dbReference>
<dbReference type="AlphaFoldDB" id="A0A5C8ZPB3"/>
<evidence type="ECO:0000259" key="1">
    <source>
        <dbReference type="Pfam" id="PF08241"/>
    </source>
</evidence>
<keyword evidence="2" id="KW-0808">Transferase</keyword>
<dbReference type="PANTHER" id="PTHR42912">
    <property type="entry name" value="METHYLTRANSFERASE"/>
    <property type="match status" value="1"/>
</dbReference>
<keyword evidence="3" id="KW-1185">Reference proteome</keyword>
<dbReference type="PANTHER" id="PTHR42912:SF98">
    <property type="entry name" value="UNCHARACTERISED METHYLTRANSFERASE RV1498C"/>
    <property type="match status" value="1"/>
</dbReference>
<organism evidence="2 3">
    <name type="scientific">Parahaliea aestuarii</name>
    <dbReference type="NCBI Taxonomy" id="1852021"/>
    <lineage>
        <taxon>Bacteria</taxon>
        <taxon>Pseudomonadati</taxon>
        <taxon>Pseudomonadota</taxon>
        <taxon>Gammaproteobacteria</taxon>
        <taxon>Cellvibrionales</taxon>
        <taxon>Halieaceae</taxon>
        <taxon>Parahaliea</taxon>
    </lineage>
</organism>
<gene>
    <name evidence="2" type="ORF">FVW59_18160</name>
</gene>